<name>A0A9D5A277_PEA</name>
<evidence type="ECO:0000256" key="1">
    <source>
        <dbReference type="ARBA" id="ARBA00004123"/>
    </source>
</evidence>
<dbReference type="PROSITE" id="PS50090">
    <property type="entry name" value="MYB_LIKE"/>
    <property type="match status" value="1"/>
</dbReference>
<keyword evidence="12" id="KW-1185">Reference proteome</keyword>
<proteinExistence type="predicted"/>
<sequence length="272" mass="31714">MVKRKIVMDENGERRVMLFGVNIAAKRSKVNDSVNDSFNTEDDNQNEMELCSFDKPEDDDEKNENPDSGQSSNQENRKKKMNLKKLYCCIVVKQWTKNEHKAFLVGLQTVGRGKWKDISRNYVKTKTSTQVASHAQKFFLRQRSFDKTKRQSVFDMMLVWIMKIQKLRVLLLRGNHPPATLFRVTGSEKEHAWPGSNMRNPFLMEAGSLNKWSDLKGYGLSKTVAPQALVFKEWAQWFEGFLDIDYYPYFICFNYFVTSDIFGGVIVIFLRN</sequence>
<protein>
    <recommendedName>
        <fullName evidence="13">MYB transcription factor</fullName>
    </recommendedName>
</protein>
<feature type="transmembrane region" description="Helical" evidence="7">
    <location>
        <begin position="246"/>
        <end position="270"/>
    </location>
</feature>
<dbReference type="GO" id="GO:0009739">
    <property type="term" value="P:response to gibberellin"/>
    <property type="evidence" value="ECO:0007669"/>
    <property type="project" value="TreeGrafter"/>
</dbReference>
<evidence type="ECO:0000256" key="3">
    <source>
        <dbReference type="ARBA" id="ARBA00023125"/>
    </source>
</evidence>
<feature type="domain" description="Myb-like" evidence="8">
    <location>
        <begin position="95"/>
        <end position="139"/>
    </location>
</feature>
<dbReference type="AlphaFoldDB" id="A0A9D5A277"/>
<evidence type="ECO:0000256" key="4">
    <source>
        <dbReference type="ARBA" id="ARBA00023163"/>
    </source>
</evidence>
<dbReference type="NCBIfam" id="TIGR01557">
    <property type="entry name" value="myb_SHAQKYF"/>
    <property type="match status" value="1"/>
</dbReference>
<keyword evidence="5" id="KW-0539">Nucleus</keyword>
<dbReference type="FunFam" id="1.10.10.60:FF:000009">
    <property type="entry name" value="transcription factor MYB1R1"/>
    <property type="match status" value="1"/>
</dbReference>
<dbReference type="InterPro" id="IPR006447">
    <property type="entry name" value="Myb_dom_plants"/>
</dbReference>
<reference evidence="11 12" key="1">
    <citation type="journal article" date="2022" name="Nat. Genet.">
        <title>Improved pea reference genome and pan-genome highlight genomic features and evolutionary characteristics.</title>
        <authorList>
            <person name="Yang T."/>
            <person name="Liu R."/>
            <person name="Luo Y."/>
            <person name="Hu S."/>
            <person name="Wang D."/>
            <person name="Wang C."/>
            <person name="Pandey M.K."/>
            <person name="Ge S."/>
            <person name="Xu Q."/>
            <person name="Li N."/>
            <person name="Li G."/>
            <person name="Huang Y."/>
            <person name="Saxena R.K."/>
            <person name="Ji Y."/>
            <person name="Li M."/>
            <person name="Yan X."/>
            <person name="He Y."/>
            <person name="Liu Y."/>
            <person name="Wang X."/>
            <person name="Xiang C."/>
            <person name="Varshney R.K."/>
            <person name="Ding H."/>
            <person name="Gao S."/>
            <person name="Zong X."/>
        </authorList>
    </citation>
    <scope>NUCLEOTIDE SEQUENCE [LARGE SCALE GENOMIC DNA]</scope>
    <source>
        <strain evidence="11 12">cv. Zhongwan 6</strain>
    </source>
</reference>
<dbReference type="GO" id="GO:0009723">
    <property type="term" value="P:response to ethylene"/>
    <property type="evidence" value="ECO:0007669"/>
    <property type="project" value="TreeGrafter"/>
</dbReference>
<keyword evidence="7" id="KW-0812">Transmembrane</keyword>
<dbReference type="Gramene" id="Psat06G0135200-T1">
    <property type="protein sequence ID" value="KAI5394687.1"/>
    <property type="gene ID" value="KIW84_061352"/>
</dbReference>
<dbReference type="InterPro" id="IPR017930">
    <property type="entry name" value="Myb_dom"/>
</dbReference>
<evidence type="ECO:0008006" key="13">
    <source>
        <dbReference type="Google" id="ProtNLM"/>
    </source>
</evidence>
<dbReference type="InterPro" id="IPR001005">
    <property type="entry name" value="SANT/Myb"/>
</dbReference>
<keyword evidence="7" id="KW-0472">Membrane</keyword>
<gene>
    <name evidence="11" type="ORF">KIW84_061352</name>
</gene>
<keyword evidence="2" id="KW-0805">Transcription regulation</keyword>
<dbReference type="CDD" id="cd00167">
    <property type="entry name" value="SANT"/>
    <property type="match status" value="1"/>
</dbReference>
<evidence type="ECO:0000313" key="12">
    <source>
        <dbReference type="Proteomes" id="UP001058974"/>
    </source>
</evidence>
<dbReference type="SMART" id="SM00717">
    <property type="entry name" value="SANT"/>
    <property type="match status" value="1"/>
</dbReference>
<evidence type="ECO:0000256" key="2">
    <source>
        <dbReference type="ARBA" id="ARBA00023015"/>
    </source>
</evidence>
<comment type="caution">
    <text evidence="11">The sequence shown here is derived from an EMBL/GenBank/DDBJ whole genome shotgun (WGS) entry which is preliminary data.</text>
</comment>
<dbReference type="GO" id="GO:0005634">
    <property type="term" value="C:nucleus"/>
    <property type="evidence" value="ECO:0007669"/>
    <property type="project" value="UniProtKB-SubCell"/>
</dbReference>
<dbReference type="Proteomes" id="UP001058974">
    <property type="component" value="Chromosome 6"/>
</dbReference>
<dbReference type="PROSITE" id="PS51293">
    <property type="entry name" value="SANT"/>
    <property type="match status" value="1"/>
</dbReference>
<dbReference type="GO" id="GO:0003677">
    <property type="term" value="F:DNA binding"/>
    <property type="evidence" value="ECO:0007669"/>
    <property type="project" value="UniProtKB-KW"/>
</dbReference>
<dbReference type="Gene3D" id="1.10.10.60">
    <property type="entry name" value="Homeodomain-like"/>
    <property type="match status" value="1"/>
</dbReference>
<keyword evidence="7" id="KW-1133">Transmembrane helix</keyword>
<dbReference type="InterPro" id="IPR009057">
    <property type="entry name" value="Homeodomain-like_sf"/>
</dbReference>
<evidence type="ECO:0000259" key="10">
    <source>
        <dbReference type="PROSITE" id="PS51294"/>
    </source>
</evidence>
<feature type="region of interest" description="Disordered" evidence="6">
    <location>
        <begin position="30"/>
        <end position="77"/>
    </location>
</feature>
<evidence type="ECO:0000259" key="9">
    <source>
        <dbReference type="PROSITE" id="PS51293"/>
    </source>
</evidence>
<dbReference type="InterPro" id="IPR017884">
    <property type="entry name" value="SANT_dom"/>
</dbReference>
<dbReference type="PANTHER" id="PTHR44191:SF62">
    <property type="entry name" value="OS04G0341900 PROTEIN"/>
    <property type="match status" value="1"/>
</dbReference>
<dbReference type="Pfam" id="PF00249">
    <property type="entry name" value="Myb_DNA-binding"/>
    <property type="match status" value="1"/>
</dbReference>
<dbReference type="EMBL" id="JAMSHJ010000006">
    <property type="protein sequence ID" value="KAI5394687.1"/>
    <property type="molecule type" value="Genomic_DNA"/>
</dbReference>
<keyword evidence="3" id="KW-0238">DNA-binding</keyword>
<evidence type="ECO:0000256" key="6">
    <source>
        <dbReference type="SAM" id="MobiDB-lite"/>
    </source>
</evidence>
<dbReference type="GO" id="GO:0006355">
    <property type="term" value="P:regulation of DNA-templated transcription"/>
    <property type="evidence" value="ECO:0007669"/>
    <property type="project" value="UniProtKB-ARBA"/>
</dbReference>
<evidence type="ECO:0000313" key="11">
    <source>
        <dbReference type="EMBL" id="KAI5394687.1"/>
    </source>
</evidence>
<feature type="domain" description="HTH myb-type" evidence="10">
    <location>
        <begin position="95"/>
        <end position="143"/>
    </location>
</feature>
<organism evidence="11 12">
    <name type="scientific">Pisum sativum</name>
    <name type="common">Garden pea</name>
    <name type="synonym">Lathyrus oleraceus</name>
    <dbReference type="NCBI Taxonomy" id="3888"/>
    <lineage>
        <taxon>Eukaryota</taxon>
        <taxon>Viridiplantae</taxon>
        <taxon>Streptophyta</taxon>
        <taxon>Embryophyta</taxon>
        <taxon>Tracheophyta</taxon>
        <taxon>Spermatophyta</taxon>
        <taxon>Magnoliopsida</taxon>
        <taxon>eudicotyledons</taxon>
        <taxon>Gunneridae</taxon>
        <taxon>Pentapetalae</taxon>
        <taxon>rosids</taxon>
        <taxon>fabids</taxon>
        <taxon>Fabales</taxon>
        <taxon>Fabaceae</taxon>
        <taxon>Papilionoideae</taxon>
        <taxon>50 kb inversion clade</taxon>
        <taxon>NPAAA clade</taxon>
        <taxon>Hologalegina</taxon>
        <taxon>IRL clade</taxon>
        <taxon>Fabeae</taxon>
        <taxon>Lathyrus</taxon>
    </lineage>
</organism>
<accession>A0A9D5A277</accession>
<evidence type="ECO:0000256" key="5">
    <source>
        <dbReference type="ARBA" id="ARBA00023242"/>
    </source>
</evidence>
<evidence type="ECO:0000256" key="7">
    <source>
        <dbReference type="SAM" id="Phobius"/>
    </source>
</evidence>
<dbReference type="PROSITE" id="PS51294">
    <property type="entry name" value="HTH_MYB"/>
    <property type="match status" value="1"/>
</dbReference>
<feature type="domain" description="SANT" evidence="9">
    <location>
        <begin position="90"/>
        <end position="143"/>
    </location>
</feature>
<dbReference type="InterPro" id="IPR052245">
    <property type="entry name" value="Plant_Stress_Dev_TF"/>
</dbReference>
<dbReference type="PANTHER" id="PTHR44191">
    <property type="entry name" value="TRANSCRIPTION FACTOR KUA1"/>
    <property type="match status" value="1"/>
</dbReference>
<evidence type="ECO:0000259" key="8">
    <source>
        <dbReference type="PROSITE" id="PS50090"/>
    </source>
</evidence>
<comment type="subcellular location">
    <subcellularLocation>
        <location evidence="1">Nucleus</location>
    </subcellularLocation>
</comment>
<dbReference type="SUPFAM" id="SSF46689">
    <property type="entry name" value="Homeodomain-like"/>
    <property type="match status" value="1"/>
</dbReference>
<keyword evidence="4" id="KW-0804">Transcription</keyword>